<feature type="compositionally biased region" description="Basic and acidic residues" evidence="1">
    <location>
        <begin position="749"/>
        <end position="765"/>
    </location>
</feature>
<feature type="region of interest" description="Disordered" evidence="1">
    <location>
        <begin position="104"/>
        <end position="220"/>
    </location>
</feature>
<feature type="compositionally biased region" description="Acidic residues" evidence="1">
    <location>
        <begin position="773"/>
        <end position="783"/>
    </location>
</feature>
<feature type="compositionally biased region" description="Basic and acidic residues" evidence="1">
    <location>
        <begin position="811"/>
        <end position="826"/>
    </location>
</feature>
<feature type="compositionally biased region" description="Polar residues" evidence="1">
    <location>
        <begin position="1412"/>
        <end position="1435"/>
    </location>
</feature>
<feature type="region of interest" description="Disordered" evidence="1">
    <location>
        <begin position="1"/>
        <end position="92"/>
    </location>
</feature>
<feature type="compositionally biased region" description="Basic and acidic residues" evidence="1">
    <location>
        <begin position="944"/>
        <end position="963"/>
    </location>
</feature>
<organism evidence="2 3">
    <name type="scientific">Pararge aegeria aegeria</name>
    <dbReference type="NCBI Taxonomy" id="348720"/>
    <lineage>
        <taxon>Eukaryota</taxon>
        <taxon>Metazoa</taxon>
        <taxon>Ecdysozoa</taxon>
        <taxon>Arthropoda</taxon>
        <taxon>Hexapoda</taxon>
        <taxon>Insecta</taxon>
        <taxon>Pterygota</taxon>
        <taxon>Neoptera</taxon>
        <taxon>Endopterygota</taxon>
        <taxon>Lepidoptera</taxon>
        <taxon>Glossata</taxon>
        <taxon>Ditrysia</taxon>
        <taxon>Papilionoidea</taxon>
        <taxon>Nymphalidae</taxon>
        <taxon>Satyrinae</taxon>
        <taxon>Satyrini</taxon>
        <taxon>Parargina</taxon>
        <taxon>Pararge</taxon>
    </lineage>
</organism>
<feature type="compositionally biased region" description="Polar residues" evidence="1">
    <location>
        <begin position="181"/>
        <end position="190"/>
    </location>
</feature>
<feature type="region of interest" description="Disordered" evidence="1">
    <location>
        <begin position="1370"/>
        <end position="1400"/>
    </location>
</feature>
<comment type="caution">
    <text evidence="2">The sequence shown here is derived from an EMBL/GenBank/DDBJ whole genome shotgun (WGS) entry which is preliminary data.</text>
</comment>
<protein>
    <submittedName>
        <fullName evidence="2">Jg10661 protein</fullName>
    </submittedName>
</protein>
<dbReference type="EMBL" id="CAKXAJ010025577">
    <property type="protein sequence ID" value="CAH2241493.1"/>
    <property type="molecule type" value="Genomic_DNA"/>
</dbReference>
<feature type="compositionally biased region" description="Acidic residues" evidence="1">
    <location>
        <begin position="850"/>
        <end position="865"/>
    </location>
</feature>
<gene>
    <name evidence="2" type="primary">jg10661</name>
    <name evidence="2" type="ORF">PAEG_LOCUS17929</name>
</gene>
<feature type="compositionally biased region" description="Polar residues" evidence="1">
    <location>
        <begin position="1370"/>
        <end position="1381"/>
    </location>
</feature>
<feature type="compositionally biased region" description="Basic and acidic residues" evidence="1">
    <location>
        <begin position="983"/>
        <end position="999"/>
    </location>
</feature>
<keyword evidence="3" id="KW-1185">Reference proteome</keyword>
<dbReference type="OrthoDB" id="6927307at2759"/>
<feature type="compositionally biased region" description="Basic and acidic residues" evidence="1">
    <location>
        <begin position="137"/>
        <end position="147"/>
    </location>
</feature>
<evidence type="ECO:0000313" key="3">
    <source>
        <dbReference type="Proteomes" id="UP000838756"/>
    </source>
</evidence>
<proteinExistence type="predicted"/>
<accession>A0A8S4RWT9</accession>
<evidence type="ECO:0000313" key="2">
    <source>
        <dbReference type="EMBL" id="CAH2241493.1"/>
    </source>
</evidence>
<feature type="compositionally biased region" description="Basic and acidic residues" evidence="1">
    <location>
        <begin position="880"/>
        <end position="898"/>
    </location>
</feature>
<feature type="region of interest" description="Disordered" evidence="1">
    <location>
        <begin position="1217"/>
        <end position="1239"/>
    </location>
</feature>
<feature type="compositionally biased region" description="Basic and acidic residues" evidence="1">
    <location>
        <begin position="68"/>
        <end position="79"/>
    </location>
</feature>
<feature type="region of interest" description="Disordered" evidence="1">
    <location>
        <begin position="738"/>
        <end position="1041"/>
    </location>
</feature>
<feature type="region of interest" description="Disordered" evidence="1">
    <location>
        <begin position="517"/>
        <end position="538"/>
    </location>
</feature>
<feature type="compositionally biased region" description="Polar residues" evidence="1">
    <location>
        <begin position="902"/>
        <end position="914"/>
    </location>
</feature>
<feature type="compositionally biased region" description="Polar residues" evidence="1">
    <location>
        <begin position="1535"/>
        <end position="1545"/>
    </location>
</feature>
<feature type="compositionally biased region" description="Low complexity" evidence="1">
    <location>
        <begin position="971"/>
        <end position="981"/>
    </location>
</feature>
<feature type="compositionally biased region" description="Basic residues" evidence="1">
    <location>
        <begin position="191"/>
        <end position="200"/>
    </location>
</feature>
<evidence type="ECO:0000256" key="1">
    <source>
        <dbReference type="SAM" id="MobiDB-lite"/>
    </source>
</evidence>
<feature type="region of interest" description="Disordered" evidence="1">
    <location>
        <begin position="1412"/>
        <end position="1503"/>
    </location>
</feature>
<sequence>MDEDAGVKAPVTRLRRRLSVEQTEESKSPAINTPKKRGGRKAAKPELELIDENTPDNTTTRRSTKKTATKDVTESEEKTVTPSRRTTRIKSNTSIISETALVVDSPRAKRAARRASTAGSDGEAPITPIRQTRRTRKDSASSVEKETQLPPKQGKQIAEIIIEEPEVNTIKSIPSPEDTNDQSNSPNNTRRSPRILKKTNKTTPAKIRSEQSSDDIPISEPAIFKQRKNSLDSVSLNQEDLVIQSSKPDVANLSNNKTSTSENRLSIASANLIKELNTDVTSKFNLNKSLSDAENKKSEIKRKRTKSWATSASNDNKFNKFYSDSEIDKNTMNNNIVSPLVLINKNGSGDGSFNESLYRDKSKKSISKIKKPASMNFTVENINEPLDNVKSIKNSIVIESKNESIKDSQNNTKKDNILTIDLFKREPSGNMKTMVFIEDSDSNSEKVHKPAIHESEDQCVPVVEHPVEEFPVKLNSFTSILDPNEQNILNKSKELVIPKDICPVDCEPMDIDETIPENVITPEAQSPKNNQPDRKSVSVHISNLSSEEVVNKSKRKSSITQSLDRSEIETKSTLILSQIKDSTGDTNNVVKSPQVTTNMLLSKSVDDLNITQEIDVKKNLSLHYSTSTPLQEKNIQKFKGIHVNTSIIASQNNDSKNTIKDVGNMSKDKYNNTSINKNIDLSKDHIMKENQLKKGKDKKTPKKESIDIQSEIVHSKELIENDKELLNDKQINVKDALNQQSGSESEDVSLDKKSNNLSEVKKSQKNDISSSEESGDEIESDDDSEKKSNFVFDEAIDAGDSYESGDSQDESEQRYEKENEIIDKGETLTTDEEFSDNSDYEKDSFIVSSNEEDEELLDGSDDDLSMSDNELKMTSKSKKKFDERKVKEQKKASREMFASRHGLNSLNKSSNSEIGATKKNKRQQISSSESEEDIPIKPKKNNRLRLDSTKEASFLADEKEIKISKKKSKQLSDSDSSSDESTPNEKEMTICNETVKESDPLSQIKVEPKTPQKSADSTIAFIDSEDVDNDRINKNESTMTQTELLDPLQATMAADDDEDDHDDSLSSDNENIIQNYDSVLQDLNKSSNLKAKVFDISLNIHNKRKKKVKTTLVEELNLTQVKSSKKLNNKHKEENNTSLKEIISKTEEDNASSDSIDLHLLFSEDSNNSDTSSLQNKMKNTSTNSEVIIPLKRTEAKTDVRECKVNKDASRKSMDVSFNNSITNSNKHKSQHQENISSKEESTSFFIDTMGSHADSLDKSHNSSLKRKNNQLIGKNNSAMDKSVNEAIKTNPIVNSDDEAPLEVSYQKENASKRKSKSQENENDIVVDVTDVAEKSINKSIAKTPTSEKKKNKKMDDVILDQTDNICNTTANKSALKTPNSGKKKKRQSETCHMEQNELPVDQSLNVSQIKTPGSQKIRTSDPLTDNQEVTIETGTSEKKKLKGASNSFSVENEIPSVSVESRESETSSKKRKRKSSLNTTKEDIPPADASSKTFNESLVGSKKKKRKIALLDEIATVAEAVPNVEEHNKKQDQKILSSNVSNARTGIDEVNKKRNKKRKQREEDETTNQSSKMLKQNIFHQVPRLPPTLLEKLDEVPNKEIPTKKTKVISTSQFLVQETKKRKNKPSNYLEESVCLNETFENKTNNKKRLDKPKVLPFVPTASTSTSGFTTNFKINVVPSDIKFVAQSNTISSFRDNYMYGNKIRRLGTYDMYKRQRNVKLSKF</sequence>
<reference evidence="2" key="1">
    <citation type="submission" date="2022-03" db="EMBL/GenBank/DDBJ databases">
        <authorList>
            <person name="Lindestad O."/>
        </authorList>
    </citation>
    <scope>NUCLEOTIDE SEQUENCE</scope>
</reference>
<feature type="compositionally biased region" description="Polar residues" evidence="1">
    <location>
        <begin position="80"/>
        <end position="92"/>
    </location>
</feature>
<feature type="compositionally biased region" description="Acidic residues" evidence="1">
    <location>
        <begin position="829"/>
        <end position="838"/>
    </location>
</feature>
<dbReference type="Proteomes" id="UP000838756">
    <property type="component" value="Unassembled WGS sequence"/>
</dbReference>
<feature type="region of interest" description="Disordered" evidence="1">
    <location>
        <begin position="1526"/>
        <end position="1572"/>
    </location>
</feature>
<name>A0A8S4RWT9_9NEOP</name>